<keyword evidence="2" id="KW-1185">Reference proteome</keyword>
<accession>A0A1M5AVS2</accession>
<protein>
    <submittedName>
        <fullName evidence="1">Uncharacterized protein</fullName>
    </submittedName>
</protein>
<evidence type="ECO:0000313" key="2">
    <source>
        <dbReference type="Proteomes" id="UP000184423"/>
    </source>
</evidence>
<dbReference type="AlphaFoldDB" id="A0A1M5AVS2"/>
<dbReference type="Proteomes" id="UP000184423">
    <property type="component" value="Unassembled WGS sequence"/>
</dbReference>
<evidence type="ECO:0000313" key="1">
    <source>
        <dbReference type="EMBL" id="SHF34348.1"/>
    </source>
</evidence>
<reference evidence="2" key="1">
    <citation type="submission" date="2016-11" db="EMBL/GenBank/DDBJ databases">
        <authorList>
            <person name="Varghese N."/>
            <person name="Submissions S."/>
        </authorList>
    </citation>
    <scope>NUCLEOTIDE SEQUENCE [LARGE SCALE GENOMIC DNA]</scope>
    <source>
        <strain evidence="2">DSM 10124</strain>
    </source>
</reference>
<sequence length="48" mass="5481">MRFVRNICNKLTKGDRHLLLAYFRCFNFASTTSSATFNSSFISSDAKL</sequence>
<dbReference type="EMBL" id="FQVG01000058">
    <property type="protein sequence ID" value="SHF34348.1"/>
    <property type="molecule type" value="Genomic_DNA"/>
</dbReference>
<organism evidence="1 2">
    <name type="scientific">Caloramator proteoclasticus DSM 10124</name>
    <dbReference type="NCBI Taxonomy" id="1121262"/>
    <lineage>
        <taxon>Bacteria</taxon>
        <taxon>Bacillati</taxon>
        <taxon>Bacillota</taxon>
        <taxon>Clostridia</taxon>
        <taxon>Eubacteriales</taxon>
        <taxon>Clostridiaceae</taxon>
        <taxon>Caloramator</taxon>
    </lineage>
</organism>
<gene>
    <name evidence="1" type="ORF">SAMN02746091_02302</name>
</gene>
<proteinExistence type="predicted"/>
<name>A0A1M5AVS2_9CLOT</name>